<dbReference type="PANTHER" id="PTHR14463">
    <property type="entry name" value="LIPASE MATURATION FACTOR"/>
    <property type="match status" value="1"/>
</dbReference>
<dbReference type="Proteomes" id="UP000515158">
    <property type="component" value="Unplaced"/>
</dbReference>
<evidence type="ECO:0000256" key="2">
    <source>
        <dbReference type="ARBA" id="ARBA00005512"/>
    </source>
</evidence>
<evidence type="ECO:0000259" key="10">
    <source>
        <dbReference type="Pfam" id="PF25179"/>
    </source>
</evidence>
<evidence type="ECO:0000256" key="7">
    <source>
        <dbReference type="ARBA" id="ARBA00023180"/>
    </source>
</evidence>
<evidence type="ECO:0000313" key="11">
    <source>
        <dbReference type="Proteomes" id="UP000515158"/>
    </source>
</evidence>
<comment type="function">
    <text evidence="8">Involved in the maturation of specific proteins in the endoplasmic reticulum.</text>
</comment>
<evidence type="ECO:0000256" key="8">
    <source>
        <dbReference type="RuleBase" id="RU361229"/>
    </source>
</evidence>
<dbReference type="KEGG" id="tpal:117647199"/>
<feature type="transmembrane region" description="Helical" evidence="8">
    <location>
        <begin position="12"/>
        <end position="30"/>
    </location>
</feature>
<feature type="transmembrane region" description="Helical" evidence="8">
    <location>
        <begin position="377"/>
        <end position="401"/>
    </location>
</feature>
<keyword evidence="6 8" id="KW-0472">Membrane</keyword>
<dbReference type="AlphaFoldDB" id="A0A6P8ZB40"/>
<feature type="transmembrane region" description="Helical" evidence="8">
    <location>
        <begin position="343"/>
        <end position="365"/>
    </location>
</feature>
<feature type="transmembrane region" description="Helical" evidence="8">
    <location>
        <begin position="295"/>
        <end position="315"/>
    </location>
</feature>
<dbReference type="Pfam" id="PF06762">
    <property type="entry name" value="LMF1"/>
    <property type="match status" value="1"/>
</dbReference>
<dbReference type="RefSeq" id="XP_034244722.1">
    <property type="nucleotide sequence ID" value="XM_034388831.1"/>
</dbReference>
<evidence type="ECO:0000256" key="5">
    <source>
        <dbReference type="ARBA" id="ARBA00022989"/>
    </source>
</evidence>
<sequence length="646" mass="72912">MASLRYTRNLFLRGICVIYMFAFASFYIQIPGLYGTNGILPARTQLIVKGADSILTRIKVKPTLLWLAPFLGLNTEYMMDVLALAGTGLGLAGFVKQSFCTAPVFAILWALYFSLCQVGQTFMEFQWDSLLLESGILAIIAAPWFSSGARKQSPTDPISLFLVRWLFFRLMFSSGVVKLTSGCPTWWGLNALNVHFESQCIPTPLAWYAHHLPTGFLRFVTAVAILAETLVPAFFFFPLRSVRTFAFVLQVFLQLNIILTGNYNFFNLLTITLSLSLLDDDFFISNTSSAFNKILSQLSSLLAAALLSFAMVMLFNVKFNPDWSIETSIGFNLSEFDNALGAALPQTVIIGFCFLVFAAVSGVVESLLRPSKYLNKALALSSVLIYTSIAVFVFGISLVPYSTLHPSGNTTVNSEIRSWHTKTQQWRLVDGYGLFRRMTGVEGRPEVIIEGSNSLEGPWKEYEFLYKPGNVNSTLPFVAPYQPRLDWQMWFAALGTYHQNPWLMSLTYRILSGQPEVLQLLDASRNPFPSKPPRYLKASLYHYRYTDWKQRWGSSWWTREKVGEYFPIFTRDHPPLLDYLNTMKVLSPSAKEEPPVAWLKLALDFIRSFVALVEPSILLISLFISGCVLITTILSQGQPPKRLRQK</sequence>
<dbReference type="PANTHER" id="PTHR14463:SF5">
    <property type="entry name" value="LIPASE MATURATION FACTOR 2"/>
    <property type="match status" value="1"/>
</dbReference>
<dbReference type="GO" id="GO:0005789">
    <property type="term" value="C:endoplasmic reticulum membrane"/>
    <property type="evidence" value="ECO:0007669"/>
    <property type="project" value="UniProtKB-SubCell"/>
</dbReference>
<keyword evidence="5 8" id="KW-1133">Transmembrane helix</keyword>
<feature type="transmembrane region" description="Helical" evidence="8">
    <location>
        <begin position="617"/>
        <end position="637"/>
    </location>
</feature>
<feature type="transmembrane region" description="Helical" evidence="8">
    <location>
        <begin position="265"/>
        <end position="283"/>
    </location>
</feature>
<keyword evidence="4 8" id="KW-0256">Endoplasmic reticulum</keyword>
<dbReference type="OrthoDB" id="434126at2759"/>
<evidence type="ECO:0000256" key="6">
    <source>
        <dbReference type="ARBA" id="ARBA00023136"/>
    </source>
</evidence>
<feature type="domain" description="Lipase maturation factor 1/2 C-terminal" evidence="10">
    <location>
        <begin position="428"/>
        <end position="567"/>
    </location>
</feature>
<proteinExistence type="inferred from homology"/>
<protein>
    <recommendedName>
        <fullName evidence="8">Lipase maturation factor</fullName>
    </recommendedName>
</protein>
<feature type="transmembrane region" description="Helical" evidence="8">
    <location>
        <begin position="216"/>
        <end position="237"/>
    </location>
</feature>
<keyword evidence="7" id="KW-0325">Glycoprotein</keyword>
<evidence type="ECO:0000313" key="12">
    <source>
        <dbReference type="RefSeq" id="XP_034244722.1"/>
    </source>
</evidence>
<organism evidence="12">
    <name type="scientific">Thrips palmi</name>
    <name type="common">Melon thrips</name>
    <dbReference type="NCBI Taxonomy" id="161013"/>
    <lineage>
        <taxon>Eukaryota</taxon>
        <taxon>Metazoa</taxon>
        <taxon>Ecdysozoa</taxon>
        <taxon>Arthropoda</taxon>
        <taxon>Hexapoda</taxon>
        <taxon>Insecta</taxon>
        <taxon>Pterygota</taxon>
        <taxon>Neoptera</taxon>
        <taxon>Paraneoptera</taxon>
        <taxon>Thysanoptera</taxon>
        <taxon>Terebrantia</taxon>
        <taxon>Thripoidea</taxon>
        <taxon>Thripidae</taxon>
        <taxon>Thrips</taxon>
    </lineage>
</organism>
<accession>A0A6P8ZB40</accession>
<dbReference type="InterPro" id="IPR009613">
    <property type="entry name" value="LMF"/>
</dbReference>
<dbReference type="GO" id="GO:0051604">
    <property type="term" value="P:protein maturation"/>
    <property type="evidence" value="ECO:0007669"/>
    <property type="project" value="InterPro"/>
</dbReference>
<dbReference type="GeneID" id="117647199"/>
<keyword evidence="11" id="KW-1185">Reference proteome</keyword>
<dbReference type="InterPro" id="IPR057433">
    <property type="entry name" value="LMF1/2_C"/>
</dbReference>
<dbReference type="InterPro" id="IPR057434">
    <property type="entry name" value="LMF1/2_N"/>
</dbReference>
<evidence type="ECO:0000256" key="4">
    <source>
        <dbReference type="ARBA" id="ARBA00022824"/>
    </source>
</evidence>
<gene>
    <name evidence="12" type="primary">LOC117647199</name>
</gene>
<evidence type="ECO:0000256" key="3">
    <source>
        <dbReference type="ARBA" id="ARBA00022692"/>
    </source>
</evidence>
<keyword evidence="3 8" id="KW-0812">Transmembrane</keyword>
<evidence type="ECO:0000259" key="9">
    <source>
        <dbReference type="Pfam" id="PF06762"/>
    </source>
</evidence>
<comment type="similarity">
    <text evidence="2 8">Belongs to the lipase maturation factor family.</text>
</comment>
<comment type="subcellular location">
    <subcellularLocation>
        <location evidence="1 8">Endoplasmic reticulum membrane</location>
        <topology evidence="1 8">Multi-pass membrane protein</topology>
    </subcellularLocation>
</comment>
<feature type="domain" description="Lipase maturation factor 1/2 N-terminal" evidence="9">
    <location>
        <begin position="123"/>
        <end position="283"/>
    </location>
</feature>
<dbReference type="Pfam" id="PF25179">
    <property type="entry name" value="LMF1_C"/>
    <property type="match status" value="1"/>
</dbReference>
<feature type="transmembrane region" description="Helical" evidence="8">
    <location>
        <begin position="102"/>
        <end position="123"/>
    </location>
</feature>
<evidence type="ECO:0000256" key="1">
    <source>
        <dbReference type="ARBA" id="ARBA00004477"/>
    </source>
</evidence>
<reference evidence="12" key="1">
    <citation type="submission" date="2025-08" db="UniProtKB">
        <authorList>
            <consortium name="RefSeq"/>
        </authorList>
    </citation>
    <scope>IDENTIFICATION</scope>
    <source>
        <tissue evidence="12">Total insect</tissue>
    </source>
</reference>
<dbReference type="InParanoid" id="A0A6P8ZB40"/>
<name>A0A6P8ZB40_THRPL</name>